<dbReference type="CDD" id="cd00229">
    <property type="entry name" value="SGNH_hydrolase"/>
    <property type="match status" value="1"/>
</dbReference>
<accession>A0A2M9X8J2</accession>
<dbReference type="AlphaFoldDB" id="A0A2M9X8J2"/>
<evidence type="ECO:0000313" key="2">
    <source>
        <dbReference type="EMBL" id="PJZ24018.1"/>
    </source>
</evidence>
<evidence type="ECO:0000256" key="1">
    <source>
        <dbReference type="SAM" id="Phobius"/>
    </source>
</evidence>
<keyword evidence="2" id="KW-0378">Hydrolase</keyword>
<proteinExistence type="predicted"/>
<reference evidence="2 3" key="1">
    <citation type="submission" date="2017-07" db="EMBL/GenBank/DDBJ databases">
        <title>Leptospira spp. isolated from tropical soils.</title>
        <authorList>
            <person name="Thibeaux R."/>
            <person name="Iraola G."/>
            <person name="Ferres I."/>
            <person name="Bierque E."/>
            <person name="Girault D."/>
            <person name="Soupe-Gilbert M.-E."/>
            <person name="Picardeau M."/>
            <person name="Goarant C."/>
        </authorList>
    </citation>
    <scope>NUCLEOTIDE SEQUENCE [LARGE SCALE GENOMIC DNA]</scope>
    <source>
        <strain evidence="2 3">MCA1-C-A1</strain>
    </source>
</reference>
<dbReference type="OrthoDB" id="333537at2"/>
<organism evidence="2 3">
    <name type="scientific">Leptospira hartskeerlii</name>
    <dbReference type="NCBI Taxonomy" id="2023177"/>
    <lineage>
        <taxon>Bacteria</taxon>
        <taxon>Pseudomonadati</taxon>
        <taxon>Spirochaetota</taxon>
        <taxon>Spirochaetia</taxon>
        <taxon>Leptospirales</taxon>
        <taxon>Leptospiraceae</taxon>
        <taxon>Leptospira</taxon>
    </lineage>
</organism>
<keyword evidence="1" id="KW-0812">Transmembrane</keyword>
<name>A0A2M9X8J2_9LEPT</name>
<sequence length="228" mass="26456">MNIIYFLEKLRLLSRPLKTKGVFNRFSVFVLAMSLLLGACVLDQDTQSKKSKIYKPSFALFGDSISAFWPVEEQFPEFETYKKAFPGRRTYEIQEAAKNETGRYRSCMLNGGVNDFLNQPEPSWEEVDATVQRQLKTLEILNDHCDYIIVLNVWTVQVPWPVKAASMINLEMKEKVTFLPRIDPEDMIHSEMLLDGGHLTDEGYGILSQRVREYLKATLPEFWLEFLL</sequence>
<dbReference type="SUPFAM" id="SSF52266">
    <property type="entry name" value="SGNH hydrolase"/>
    <property type="match status" value="1"/>
</dbReference>
<dbReference type="RefSeq" id="WP_100708153.1">
    <property type="nucleotide sequence ID" value="NZ_NPDL01000012.1"/>
</dbReference>
<dbReference type="EMBL" id="NPDN01000011">
    <property type="protein sequence ID" value="PJZ24018.1"/>
    <property type="molecule type" value="Genomic_DNA"/>
</dbReference>
<dbReference type="InterPro" id="IPR036514">
    <property type="entry name" value="SGNH_hydro_sf"/>
</dbReference>
<keyword evidence="1" id="KW-1133">Transmembrane helix</keyword>
<keyword evidence="1" id="KW-0472">Membrane</keyword>
<dbReference type="Gene3D" id="3.40.50.1110">
    <property type="entry name" value="SGNH hydrolase"/>
    <property type="match status" value="1"/>
</dbReference>
<evidence type="ECO:0000313" key="3">
    <source>
        <dbReference type="Proteomes" id="UP000232196"/>
    </source>
</evidence>
<feature type="transmembrane region" description="Helical" evidence="1">
    <location>
        <begin position="22"/>
        <end position="42"/>
    </location>
</feature>
<comment type="caution">
    <text evidence="2">The sequence shown here is derived from an EMBL/GenBank/DDBJ whole genome shotgun (WGS) entry which is preliminary data.</text>
</comment>
<dbReference type="GO" id="GO:0016788">
    <property type="term" value="F:hydrolase activity, acting on ester bonds"/>
    <property type="evidence" value="ECO:0007669"/>
    <property type="project" value="UniProtKB-ARBA"/>
</dbReference>
<gene>
    <name evidence="2" type="ORF">CH357_17990</name>
</gene>
<protein>
    <submittedName>
        <fullName evidence="2">SGNH/GDSL hydrolase family protein</fullName>
    </submittedName>
</protein>
<dbReference type="Proteomes" id="UP000232196">
    <property type="component" value="Unassembled WGS sequence"/>
</dbReference>
<keyword evidence="3" id="KW-1185">Reference proteome</keyword>